<evidence type="ECO:0000256" key="4">
    <source>
        <dbReference type="ARBA" id="ARBA00022692"/>
    </source>
</evidence>
<keyword evidence="5 7" id="KW-1133">Transmembrane helix</keyword>
<dbReference type="Pfam" id="PF01554">
    <property type="entry name" value="MatE"/>
    <property type="match status" value="2"/>
</dbReference>
<dbReference type="InterPro" id="IPR047135">
    <property type="entry name" value="YsiQ"/>
</dbReference>
<keyword evidence="3" id="KW-1003">Cell membrane</keyword>
<reference evidence="8 9" key="1">
    <citation type="submission" date="2020-08" db="EMBL/GenBank/DDBJ databases">
        <title>A Genomic Blueprint of the Chicken Gut Microbiome.</title>
        <authorList>
            <person name="Gilroy R."/>
            <person name="Ravi A."/>
            <person name="Getino M."/>
            <person name="Pursley I."/>
            <person name="Horton D.L."/>
            <person name="Alikhan N.-F."/>
            <person name="Baker D."/>
            <person name="Gharbi K."/>
            <person name="Hall N."/>
            <person name="Watson M."/>
            <person name="Adriaenssens E.M."/>
            <person name="Foster-Nyarko E."/>
            <person name="Jarju S."/>
            <person name="Secka A."/>
            <person name="Antonio M."/>
            <person name="Oren A."/>
            <person name="Chaudhuri R."/>
            <person name="La Ragione R.M."/>
            <person name="Hildebrand F."/>
            <person name="Pallen M.J."/>
        </authorList>
    </citation>
    <scope>NUCLEOTIDE SEQUENCE [LARGE SCALE GENOMIC DNA]</scope>
    <source>
        <strain evidence="8 9">Re31</strain>
    </source>
</reference>
<evidence type="ECO:0000256" key="3">
    <source>
        <dbReference type="ARBA" id="ARBA00022475"/>
    </source>
</evidence>
<evidence type="ECO:0000256" key="7">
    <source>
        <dbReference type="SAM" id="Phobius"/>
    </source>
</evidence>
<comment type="caution">
    <text evidence="8">The sequence shown here is derived from an EMBL/GenBank/DDBJ whole genome shotgun (WGS) entry which is preliminary data.</text>
</comment>
<keyword evidence="9" id="KW-1185">Reference proteome</keyword>
<keyword evidence="4 7" id="KW-0812">Transmembrane</keyword>
<dbReference type="PANTHER" id="PTHR42925">
    <property type="entry name" value="MULTIDRUG AND TOXIN EFFLUX PROTEIN MATE FAMILY"/>
    <property type="match status" value="1"/>
</dbReference>
<feature type="transmembrane region" description="Helical" evidence="7">
    <location>
        <begin position="283"/>
        <end position="304"/>
    </location>
</feature>
<feature type="transmembrane region" description="Helical" evidence="7">
    <location>
        <begin position="92"/>
        <end position="112"/>
    </location>
</feature>
<sequence length="463" mass="51245">MNETLQTPPKKLNLFHLTWPIFLEVFLFMLMGLADTFMLSAVSDDAVSGVGTANQYIHIAILILEVVGNGAAIVVSQYLGSRRYFEAAKISALAVTLNLCLGLLMSVLFIFSSNHLMVMMNLQDAVLEHAQGYLIIVGGGIFLQAVINSLAAIIRVHGWTKQTMFVSLGMNIIHVVGNYMLIFGNFGAPELGVQGAAISSVVSRLIAVFIFFWLLYRALEVKIKMEYYFSLSKEYVQKILYIGLPSAFEQIMYQVCQIVFLYYVTYLGAEALAARQYANNISMFTYLFAIAIGMGTSIIVGRFVGSGDKDSAYKQVWASVKAALIFTVIIAAIVTTFRVQLVSLFSDNPEVIKFGASVLVLSLLLETGRTINITIINSLRASGDARFPVKIGFLSMICMSLPLGYLLVFVFDLGLVGVWLAIAADEWTRAIIVLFRWKSRKWEQYALVSPDKEIEPAENPVTP</sequence>
<dbReference type="Proteomes" id="UP000640930">
    <property type="component" value="Unassembled WGS sequence"/>
</dbReference>
<feature type="transmembrane region" description="Helical" evidence="7">
    <location>
        <begin position="239"/>
        <end position="263"/>
    </location>
</feature>
<protein>
    <submittedName>
        <fullName evidence="8">MATE family efflux transporter</fullName>
    </submittedName>
</protein>
<keyword evidence="2" id="KW-0813">Transport</keyword>
<dbReference type="NCBIfam" id="TIGR00797">
    <property type="entry name" value="matE"/>
    <property type="match status" value="1"/>
</dbReference>
<keyword evidence="6 7" id="KW-0472">Membrane</keyword>
<dbReference type="PIRSF" id="PIRSF006603">
    <property type="entry name" value="DinF"/>
    <property type="match status" value="1"/>
</dbReference>
<evidence type="ECO:0000256" key="6">
    <source>
        <dbReference type="ARBA" id="ARBA00023136"/>
    </source>
</evidence>
<dbReference type="CDD" id="cd13134">
    <property type="entry name" value="MATE_like_8"/>
    <property type="match status" value="1"/>
</dbReference>
<accession>A0ABR8X9M8</accession>
<dbReference type="InterPro" id="IPR048279">
    <property type="entry name" value="MdtK-like"/>
</dbReference>
<dbReference type="EMBL" id="JACSQA010000002">
    <property type="protein sequence ID" value="MBD8025601.1"/>
    <property type="molecule type" value="Genomic_DNA"/>
</dbReference>
<feature type="transmembrane region" description="Helical" evidence="7">
    <location>
        <begin position="391"/>
        <end position="411"/>
    </location>
</feature>
<evidence type="ECO:0000256" key="5">
    <source>
        <dbReference type="ARBA" id="ARBA00022989"/>
    </source>
</evidence>
<dbReference type="RefSeq" id="WP_191706148.1">
    <property type="nucleotide sequence ID" value="NZ_JACSQA010000002.1"/>
</dbReference>
<feature type="transmembrane region" description="Helical" evidence="7">
    <location>
        <begin position="417"/>
        <end position="435"/>
    </location>
</feature>
<feature type="transmembrane region" description="Helical" evidence="7">
    <location>
        <begin position="165"/>
        <end position="184"/>
    </location>
</feature>
<feature type="transmembrane region" description="Helical" evidence="7">
    <location>
        <begin position="196"/>
        <end position="219"/>
    </location>
</feature>
<evidence type="ECO:0000256" key="1">
    <source>
        <dbReference type="ARBA" id="ARBA00004651"/>
    </source>
</evidence>
<evidence type="ECO:0000313" key="8">
    <source>
        <dbReference type="EMBL" id="MBD8025601.1"/>
    </source>
</evidence>
<dbReference type="PANTHER" id="PTHR42925:SF1">
    <property type="entry name" value="VIRULENCE FACTOR MVIN"/>
    <property type="match status" value="1"/>
</dbReference>
<organism evidence="8 9">
    <name type="scientific">Ureibacillus galli</name>
    <dbReference type="NCBI Taxonomy" id="2762222"/>
    <lineage>
        <taxon>Bacteria</taxon>
        <taxon>Bacillati</taxon>
        <taxon>Bacillota</taxon>
        <taxon>Bacilli</taxon>
        <taxon>Bacillales</taxon>
        <taxon>Caryophanaceae</taxon>
        <taxon>Ureibacillus</taxon>
    </lineage>
</organism>
<evidence type="ECO:0000256" key="2">
    <source>
        <dbReference type="ARBA" id="ARBA00022448"/>
    </source>
</evidence>
<feature type="transmembrane region" description="Helical" evidence="7">
    <location>
        <begin position="55"/>
        <end position="80"/>
    </location>
</feature>
<proteinExistence type="predicted"/>
<name>A0ABR8X9M8_9BACL</name>
<feature type="transmembrane region" description="Helical" evidence="7">
    <location>
        <begin position="351"/>
        <end position="371"/>
    </location>
</feature>
<gene>
    <name evidence="8" type="ORF">H9636_02920</name>
</gene>
<feature type="transmembrane region" description="Helical" evidence="7">
    <location>
        <begin position="21"/>
        <end position="43"/>
    </location>
</feature>
<feature type="transmembrane region" description="Helical" evidence="7">
    <location>
        <begin position="316"/>
        <end position="339"/>
    </location>
</feature>
<dbReference type="InterPro" id="IPR002528">
    <property type="entry name" value="MATE_fam"/>
</dbReference>
<feature type="transmembrane region" description="Helical" evidence="7">
    <location>
        <begin position="132"/>
        <end position="153"/>
    </location>
</feature>
<comment type="subcellular location">
    <subcellularLocation>
        <location evidence="1">Cell membrane</location>
        <topology evidence="1">Multi-pass membrane protein</topology>
    </subcellularLocation>
</comment>
<evidence type="ECO:0000313" key="9">
    <source>
        <dbReference type="Proteomes" id="UP000640930"/>
    </source>
</evidence>